<dbReference type="RefSeq" id="WP_354088033.1">
    <property type="nucleotide sequence ID" value="NZ_JBEPTF010000001.1"/>
</dbReference>
<feature type="transmembrane region" description="Helical" evidence="1">
    <location>
        <begin position="87"/>
        <end position="105"/>
    </location>
</feature>
<keyword evidence="1" id="KW-0812">Transmembrane</keyword>
<name>A0ABV2RAP3_9CAUL</name>
<feature type="transmembrane region" description="Helical" evidence="1">
    <location>
        <begin position="125"/>
        <end position="144"/>
    </location>
</feature>
<evidence type="ECO:0000256" key="1">
    <source>
        <dbReference type="SAM" id="Phobius"/>
    </source>
</evidence>
<feature type="transmembrane region" description="Helical" evidence="1">
    <location>
        <begin position="64"/>
        <end position="82"/>
    </location>
</feature>
<comment type="caution">
    <text evidence="2">The sequence shown here is derived from an EMBL/GenBank/DDBJ whole genome shotgun (WGS) entry which is preliminary data.</text>
</comment>
<evidence type="ECO:0000313" key="3">
    <source>
        <dbReference type="Proteomes" id="UP001549313"/>
    </source>
</evidence>
<dbReference type="Proteomes" id="UP001549313">
    <property type="component" value="Unassembled WGS sequence"/>
</dbReference>
<keyword evidence="1" id="KW-1133">Transmembrane helix</keyword>
<dbReference type="EMBL" id="JBEPTF010000001">
    <property type="protein sequence ID" value="MET4683098.1"/>
    <property type="molecule type" value="Genomic_DNA"/>
</dbReference>
<organism evidence="2 3">
    <name type="scientific">Brevundimonas faecalis</name>
    <dbReference type="NCBI Taxonomy" id="947378"/>
    <lineage>
        <taxon>Bacteria</taxon>
        <taxon>Pseudomonadati</taxon>
        <taxon>Pseudomonadota</taxon>
        <taxon>Alphaproteobacteria</taxon>
        <taxon>Caulobacterales</taxon>
        <taxon>Caulobacteraceae</taxon>
        <taxon>Brevundimonas</taxon>
    </lineage>
</organism>
<keyword evidence="3" id="KW-1185">Reference proteome</keyword>
<protein>
    <recommendedName>
        <fullName evidence="4">Sugar transporter</fullName>
    </recommendedName>
</protein>
<feature type="transmembrane region" description="Helical" evidence="1">
    <location>
        <begin position="12"/>
        <end position="33"/>
    </location>
</feature>
<reference evidence="2 3" key="1">
    <citation type="submission" date="2024-06" db="EMBL/GenBank/DDBJ databases">
        <title>Sorghum-associated microbial communities from plants grown in Nebraska, USA.</title>
        <authorList>
            <person name="Schachtman D."/>
        </authorList>
    </citation>
    <scope>NUCLEOTIDE SEQUENCE [LARGE SCALE GENOMIC DNA]</scope>
    <source>
        <strain evidence="2 3">2814</strain>
    </source>
</reference>
<sequence>MTDIARRQPTPWHLWLVGVLSLLWNGFGGYDFIQTTTRGETYMRESGFGDEMIAYFNAMPTWMYVPWTLGVWGGVIGSLLLLARSRWAVHAFALSLLGAVVSLVYSKFISPPPALPPEMAMMEWMPYVITAIAAFLLWYAWAIAKKAVLR</sequence>
<keyword evidence="1" id="KW-0472">Membrane</keyword>
<gene>
    <name evidence="2" type="ORF">ABIE19_001007</name>
</gene>
<evidence type="ECO:0008006" key="4">
    <source>
        <dbReference type="Google" id="ProtNLM"/>
    </source>
</evidence>
<evidence type="ECO:0000313" key="2">
    <source>
        <dbReference type="EMBL" id="MET4683098.1"/>
    </source>
</evidence>
<proteinExistence type="predicted"/>
<accession>A0ABV2RAP3</accession>